<dbReference type="OrthoDB" id="2675409at2759"/>
<organism evidence="1 2">
    <name type="scientific">Paxillus rubicundulus Ve08.2h10</name>
    <dbReference type="NCBI Taxonomy" id="930991"/>
    <lineage>
        <taxon>Eukaryota</taxon>
        <taxon>Fungi</taxon>
        <taxon>Dikarya</taxon>
        <taxon>Basidiomycota</taxon>
        <taxon>Agaricomycotina</taxon>
        <taxon>Agaricomycetes</taxon>
        <taxon>Agaricomycetidae</taxon>
        <taxon>Boletales</taxon>
        <taxon>Paxilineae</taxon>
        <taxon>Paxillaceae</taxon>
        <taxon>Paxillus</taxon>
    </lineage>
</organism>
<protein>
    <submittedName>
        <fullName evidence="1">Uncharacterized protein</fullName>
    </submittedName>
</protein>
<feature type="non-terminal residue" evidence="1">
    <location>
        <position position="149"/>
    </location>
</feature>
<dbReference type="InParanoid" id="A0A0D0DDD4"/>
<gene>
    <name evidence="1" type="ORF">PAXRUDRAFT_90058</name>
</gene>
<evidence type="ECO:0000313" key="2">
    <source>
        <dbReference type="Proteomes" id="UP000054538"/>
    </source>
</evidence>
<dbReference type="EMBL" id="KN825638">
    <property type="protein sequence ID" value="KIK82336.1"/>
    <property type="molecule type" value="Genomic_DNA"/>
</dbReference>
<evidence type="ECO:0000313" key="1">
    <source>
        <dbReference type="EMBL" id="KIK82336.1"/>
    </source>
</evidence>
<proteinExistence type="predicted"/>
<feature type="non-terminal residue" evidence="1">
    <location>
        <position position="1"/>
    </location>
</feature>
<dbReference type="STRING" id="930991.A0A0D0DDD4"/>
<reference evidence="2" key="2">
    <citation type="submission" date="2015-01" db="EMBL/GenBank/DDBJ databases">
        <title>Evolutionary Origins and Diversification of the Mycorrhizal Mutualists.</title>
        <authorList>
            <consortium name="DOE Joint Genome Institute"/>
            <consortium name="Mycorrhizal Genomics Consortium"/>
            <person name="Kohler A."/>
            <person name="Kuo A."/>
            <person name="Nagy L.G."/>
            <person name="Floudas D."/>
            <person name="Copeland A."/>
            <person name="Barry K.W."/>
            <person name="Cichocki N."/>
            <person name="Veneault-Fourrey C."/>
            <person name="LaButti K."/>
            <person name="Lindquist E.A."/>
            <person name="Lipzen A."/>
            <person name="Lundell T."/>
            <person name="Morin E."/>
            <person name="Murat C."/>
            <person name="Riley R."/>
            <person name="Ohm R."/>
            <person name="Sun H."/>
            <person name="Tunlid A."/>
            <person name="Henrissat B."/>
            <person name="Grigoriev I.V."/>
            <person name="Hibbett D.S."/>
            <person name="Martin F."/>
        </authorList>
    </citation>
    <scope>NUCLEOTIDE SEQUENCE [LARGE SCALE GENOMIC DNA]</scope>
    <source>
        <strain evidence="2">Ve08.2h10</strain>
    </source>
</reference>
<dbReference type="AlphaFoldDB" id="A0A0D0DDD4"/>
<dbReference type="Proteomes" id="UP000054538">
    <property type="component" value="Unassembled WGS sequence"/>
</dbReference>
<keyword evidence="2" id="KW-1185">Reference proteome</keyword>
<reference evidence="1 2" key="1">
    <citation type="submission" date="2014-04" db="EMBL/GenBank/DDBJ databases">
        <authorList>
            <consortium name="DOE Joint Genome Institute"/>
            <person name="Kuo A."/>
            <person name="Kohler A."/>
            <person name="Jargeat P."/>
            <person name="Nagy L.G."/>
            <person name="Floudas D."/>
            <person name="Copeland A."/>
            <person name="Barry K.W."/>
            <person name="Cichocki N."/>
            <person name="Veneault-Fourrey C."/>
            <person name="LaButti K."/>
            <person name="Lindquist E.A."/>
            <person name="Lipzen A."/>
            <person name="Lundell T."/>
            <person name="Morin E."/>
            <person name="Murat C."/>
            <person name="Sun H."/>
            <person name="Tunlid A."/>
            <person name="Henrissat B."/>
            <person name="Grigoriev I.V."/>
            <person name="Hibbett D.S."/>
            <person name="Martin F."/>
            <person name="Nordberg H.P."/>
            <person name="Cantor M.N."/>
            <person name="Hua S.X."/>
        </authorList>
    </citation>
    <scope>NUCLEOTIDE SEQUENCE [LARGE SCALE GENOMIC DNA]</scope>
    <source>
        <strain evidence="1 2">Ve08.2h10</strain>
    </source>
</reference>
<dbReference type="HOGENOM" id="CLU_133581_0_0_1"/>
<name>A0A0D0DDD4_9AGAM</name>
<sequence length="149" mass="17400">LANWATDPKEVKRRFVNNPACPEFPDSEWNNIILGKSVNLDVGDLEILCGIYSAPSKNVLTGQDWHVAWVRTARAYRFAFPHRASELERYGEYITQKFAHHEQRFHGRVIEFDKSVRKRVSSSRQYEFTDPHTDLFESHFLPSGKQFSE</sequence>
<accession>A0A0D0DDD4</accession>